<dbReference type="Pfam" id="PF03372">
    <property type="entry name" value="Exo_endo_phos"/>
    <property type="match status" value="1"/>
</dbReference>
<dbReference type="PANTHER" id="PTHR41349:SF1">
    <property type="entry name" value="PROTEIN CBG08683"/>
    <property type="match status" value="1"/>
</dbReference>
<dbReference type="InterPro" id="IPR036691">
    <property type="entry name" value="Endo/exonu/phosph_ase_sf"/>
</dbReference>
<dbReference type="GO" id="GO:0003824">
    <property type="term" value="F:catalytic activity"/>
    <property type="evidence" value="ECO:0007669"/>
    <property type="project" value="InterPro"/>
</dbReference>
<evidence type="ECO:0000313" key="3">
    <source>
        <dbReference type="EMBL" id="POR32991.1"/>
    </source>
</evidence>
<evidence type="ECO:0000256" key="1">
    <source>
        <dbReference type="SAM" id="SignalP"/>
    </source>
</evidence>
<accession>A0A2S4KS41</accession>
<dbReference type="EMBL" id="PKSG01000762">
    <property type="protein sequence ID" value="POR32991.1"/>
    <property type="molecule type" value="Genomic_DNA"/>
</dbReference>
<dbReference type="InterPro" id="IPR013783">
    <property type="entry name" value="Ig-like_fold"/>
</dbReference>
<proteinExistence type="predicted"/>
<protein>
    <recommendedName>
        <fullName evidence="2">Endonuclease/exonuclease/phosphatase domain-containing protein</fullName>
    </recommendedName>
</protein>
<dbReference type="PANTHER" id="PTHR41349">
    <property type="match status" value="1"/>
</dbReference>
<dbReference type="Gene3D" id="3.60.10.10">
    <property type="entry name" value="Endonuclease/exonuclease/phosphatase"/>
    <property type="match status" value="1"/>
</dbReference>
<dbReference type="AlphaFoldDB" id="A0A2S4KS41"/>
<dbReference type="Proteomes" id="UP000237481">
    <property type="component" value="Unassembled WGS sequence"/>
</dbReference>
<name>A0A2S4KS41_9HYPO</name>
<dbReference type="STRING" id="94208.A0A2S4KS41"/>
<feature type="chain" id="PRO_5015776365" description="Endonuclease/exonuclease/phosphatase domain-containing protein" evidence="1">
    <location>
        <begin position="26"/>
        <end position="511"/>
    </location>
</feature>
<dbReference type="Gene3D" id="2.60.40.10">
    <property type="entry name" value="Immunoglobulins"/>
    <property type="match status" value="1"/>
</dbReference>
<organism evidence="3 4">
    <name type="scientific">Tolypocladium paradoxum</name>
    <dbReference type="NCBI Taxonomy" id="94208"/>
    <lineage>
        <taxon>Eukaryota</taxon>
        <taxon>Fungi</taxon>
        <taxon>Dikarya</taxon>
        <taxon>Ascomycota</taxon>
        <taxon>Pezizomycotina</taxon>
        <taxon>Sordariomycetes</taxon>
        <taxon>Hypocreomycetidae</taxon>
        <taxon>Hypocreales</taxon>
        <taxon>Ophiocordycipitaceae</taxon>
        <taxon>Tolypocladium</taxon>
    </lineage>
</organism>
<gene>
    <name evidence="3" type="ORF">TPAR_06807</name>
</gene>
<comment type="caution">
    <text evidence="3">The sequence shown here is derived from an EMBL/GenBank/DDBJ whole genome shotgun (WGS) entry which is preliminary data.</text>
</comment>
<dbReference type="SUPFAM" id="SSF56219">
    <property type="entry name" value="DNase I-like"/>
    <property type="match status" value="1"/>
</dbReference>
<evidence type="ECO:0000259" key="2">
    <source>
        <dbReference type="Pfam" id="PF03372"/>
    </source>
</evidence>
<keyword evidence="1" id="KW-0732">Signal</keyword>
<feature type="signal peptide" evidence="1">
    <location>
        <begin position="1"/>
        <end position="25"/>
    </location>
</feature>
<sequence length="511" mass="55444">MHLNAFIPAALAGLIFGAAPAAAAAAEPRAAGSLSLANAEPPFTFKYSTPSPDPKNWVGVYAAAGGGPDDEKYVSDSLACAYAPQDSGTVQVLATKLQPGKYKAFFLVKDGYKWLAEPIEVVVPGGVAPISFLVERFTTHNARMGDKFEASLRGLLANLPGAKTQFAKTVGADWVTVSDDGVLSGVPSASGETQVTIQATASTGTKAQLQVIVPVRNSGSHLVDKLSVLTFNLWHGGTHISNFHQKQIRFLVESGVDIVGIQEGWGGHGTRIANALGWYVWQQAELAIVSRYPIIEAYPQAQRSGSVRIALDGADYQVIVWNAHLGHDPYGPYDFCFSNMSWDQVFKREAQSGRTPQIVEIVGRMKAQIANAANVPVILTGDFNAPSHLDWTNATRSLHCNVGDVPWPTSEEPTKAGLIDSFRAVNRDPRAVPGNTWSPIHLRNEGRDEPMDRIDFIYHKGLWVLSSDVQVVGKPKPKPDHEENEWTSDHAAVKTVFKVVSKEYVKRRSSL</sequence>
<evidence type="ECO:0000313" key="4">
    <source>
        <dbReference type="Proteomes" id="UP000237481"/>
    </source>
</evidence>
<dbReference type="InterPro" id="IPR005135">
    <property type="entry name" value="Endo/exonuclease/phosphatase"/>
</dbReference>
<keyword evidence="4" id="KW-1185">Reference proteome</keyword>
<feature type="domain" description="Endonuclease/exonuclease/phosphatase" evidence="2">
    <location>
        <begin position="229"/>
        <end position="490"/>
    </location>
</feature>
<reference evidence="3 4" key="1">
    <citation type="submission" date="2018-01" db="EMBL/GenBank/DDBJ databases">
        <title>Harnessing the power of phylogenomics to disentangle the directionality and signatures of interkingdom host jumping in the parasitic fungal genus Tolypocladium.</title>
        <authorList>
            <person name="Quandt C.A."/>
            <person name="Patterson W."/>
            <person name="Spatafora J.W."/>
        </authorList>
    </citation>
    <scope>NUCLEOTIDE SEQUENCE [LARGE SCALE GENOMIC DNA]</scope>
    <source>
        <strain evidence="3 4">NRBC 100945</strain>
    </source>
</reference>
<dbReference type="OrthoDB" id="276515at2759"/>